<keyword evidence="2" id="KW-1185">Reference proteome</keyword>
<protein>
    <submittedName>
        <fullName evidence="1">Uncharacterized protein</fullName>
    </submittedName>
</protein>
<name>C5LKQ7_PERM5</name>
<evidence type="ECO:0000313" key="2">
    <source>
        <dbReference type="Proteomes" id="UP000007800"/>
    </source>
</evidence>
<dbReference type="AlphaFoldDB" id="C5LKQ7"/>
<feature type="non-terminal residue" evidence="1">
    <location>
        <position position="99"/>
    </location>
</feature>
<proteinExistence type="predicted"/>
<gene>
    <name evidence="1" type="ORF">Pmar_PMAR016268</name>
</gene>
<reference evidence="1 2" key="1">
    <citation type="submission" date="2008-07" db="EMBL/GenBank/DDBJ databases">
        <authorList>
            <person name="El-Sayed N."/>
            <person name="Caler E."/>
            <person name="Inman J."/>
            <person name="Amedeo P."/>
            <person name="Hass B."/>
            <person name="Wortman J."/>
        </authorList>
    </citation>
    <scope>NUCLEOTIDE SEQUENCE [LARGE SCALE GENOMIC DNA]</scope>
    <source>
        <strain evidence="2">ATCC 50983 / TXsc</strain>
    </source>
</reference>
<accession>C5LKQ7</accession>
<dbReference type="InParanoid" id="C5LKQ7"/>
<dbReference type="OrthoDB" id="439871at2759"/>
<sequence>MVDDVLIDANGPLLTPLSPIPENDKVKHKLFLEQEQRYSWNSQSRHWSEFVRAWRERCPEPKSSEAFRQWMDDTKKCYQILCAGWERRESEASGFAVDI</sequence>
<dbReference type="EMBL" id="GG682893">
    <property type="protein sequence ID" value="EER02686.1"/>
    <property type="molecule type" value="Genomic_DNA"/>
</dbReference>
<dbReference type="RefSeq" id="XP_002770112.1">
    <property type="nucleotide sequence ID" value="XM_002770066.1"/>
</dbReference>
<dbReference type="GeneID" id="9048129"/>
<evidence type="ECO:0000313" key="1">
    <source>
        <dbReference type="EMBL" id="EER02686.1"/>
    </source>
</evidence>
<dbReference type="Proteomes" id="UP000007800">
    <property type="component" value="Unassembled WGS sequence"/>
</dbReference>
<organism evidence="2">
    <name type="scientific">Perkinsus marinus (strain ATCC 50983 / TXsc)</name>
    <dbReference type="NCBI Taxonomy" id="423536"/>
    <lineage>
        <taxon>Eukaryota</taxon>
        <taxon>Sar</taxon>
        <taxon>Alveolata</taxon>
        <taxon>Perkinsozoa</taxon>
        <taxon>Perkinsea</taxon>
        <taxon>Perkinsida</taxon>
        <taxon>Perkinsidae</taxon>
        <taxon>Perkinsus</taxon>
    </lineage>
</organism>